<name>A0A6L4WNZ8_9BACT</name>
<gene>
    <name evidence="3" type="ORF">GBG18_00645</name>
    <name evidence="2" type="ORF">GBG19_14645</name>
</gene>
<feature type="repeat" description="TPR" evidence="1">
    <location>
        <begin position="151"/>
        <end position="184"/>
    </location>
</feature>
<reference evidence="4 5" key="1">
    <citation type="submission" date="2019-10" db="EMBL/GenBank/DDBJ databases">
        <title>Poseidonibacter ostreae sp. nov., isolated from the gut of the Ostrea denselamellosa.</title>
        <authorList>
            <person name="Choi A."/>
        </authorList>
    </citation>
    <scope>NUCLEOTIDE SEQUENCE [LARGE SCALE GENOMIC DNA]</scope>
    <source>
        <strain evidence="2 5">SJOD-M-33</strain>
        <strain evidence="3 4">SJOD-M-5</strain>
    </source>
</reference>
<dbReference type="PROSITE" id="PS50005">
    <property type="entry name" value="TPR"/>
    <property type="match status" value="1"/>
</dbReference>
<keyword evidence="4" id="KW-1185">Reference proteome</keyword>
<evidence type="ECO:0000313" key="3">
    <source>
        <dbReference type="EMBL" id="KAB7893012.1"/>
    </source>
</evidence>
<dbReference type="EMBL" id="WFKK01000063">
    <property type="protein sequence ID" value="KAB7885173.1"/>
    <property type="molecule type" value="Genomic_DNA"/>
</dbReference>
<dbReference type="Proteomes" id="UP000472839">
    <property type="component" value="Unassembled WGS sequence"/>
</dbReference>
<comment type="caution">
    <text evidence="2">The sequence shown here is derived from an EMBL/GenBank/DDBJ whole genome shotgun (WGS) entry which is preliminary data.</text>
</comment>
<dbReference type="PROSITE" id="PS51257">
    <property type="entry name" value="PROKAR_LIPOPROTEIN"/>
    <property type="match status" value="1"/>
</dbReference>
<evidence type="ECO:0000313" key="5">
    <source>
        <dbReference type="Proteomes" id="UP000472839"/>
    </source>
</evidence>
<proteinExistence type="predicted"/>
<dbReference type="AlphaFoldDB" id="A0A6L4WNZ8"/>
<dbReference type="RefSeq" id="WP_152187414.1">
    <property type="nucleotide sequence ID" value="NZ_WFKI01000017.1"/>
</dbReference>
<keyword evidence="1" id="KW-0802">TPR repeat</keyword>
<organism evidence="2 5">
    <name type="scientific">Poseidonibacter ostreae</name>
    <dbReference type="NCBI Taxonomy" id="2654171"/>
    <lineage>
        <taxon>Bacteria</taxon>
        <taxon>Pseudomonadati</taxon>
        <taxon>Campylobacterota</taxon>
        <taxon>Epsilonproteobacteria</taxon>
        <taxon>Campylobacterales</taxon>
        <taxon>Arcobacteraceae</taxon>
        <taxon>Poseidonibacter</taxon>
    </lineage>
</organism>
<dbReference type="EMBL" id="WFKJ01000001">
    <property type="protein sequence ID" value="KAB7893012.1"/>
    <property type="molecule type" value="Genomic_DNA"/>
</dbReference>
<dbReference type="Gene3D" id="1.25.40.10">
    <property type="entry name" value="Tetratricopeptide repeat domain"/>
    <property type="match status" value="1"/>
</dbReference>
<sequence length="440" mass="52288">MSSYKNYLVTSTLLFLLTGCNYIEPKIATNEVTINNASFKKQNTKYFNLEDEYIMYALEYESQKNYKASREIYFKLFENTNNHEYLVNYLNSSFILKDYESVKKYASLNMIEDIKEEELILKMYTLSLLKLKEKEETIKYAKKLVNKFYHDSNHSLLASIYLDLQEYEKALEEFEKAYKVKGTVETFQTITSIQYNYTNEKEESKYRILNYIEKNNYPFNLSLQLLSFYEKDKQKDKIVPLLEKMHFEYKEMNKKVVLIKTQDLLIRYLIKEDSKKAIEFLEKNSIKSNILLQLYKNENELNKANLLLDKLYKKTNNLDYLGQQAILEFEMAKNKQMVLPNVISKFDKVLAKISNPIYENYLAYILIDYDLDIKRGLTLIKKALILEPDNLAFIDTLAWGLYKNKDCKNAYIQMKKVVDSAGLDDEEVKLHWEKIKECTK</sequence>
<dbReference type="Proteomes" id="UP000461010">
    <property type="component" value="Unassembled WGS sequence"/>
</dbReference>
<protein>
    <submittedName>
        <fullName evidence="2">Uncharacterized protein</fullName>
    </submittedName>
</protein>
<evidence type="ECO:0000313" key="2">
    <source>
        <dbReference type="EMBL" id="KAB7885173.1"/>
    </source>
</evidence>
<dbReference type="InterPro" id="IPR011990">
    <property type="entry name" value="TPR-like_helical_dom_sf"/>
</dbReference>
<evidence type="ECO:0000313" key="4">
    <source>
        <dbReference type="Proteomes" id="UP000461010"/>
    </source>
</evidence>
<evidence type="ECO:0000256" key="1">
    <source>
        <dbReference type="PROSITE-ProRule" id="PRU00339"/>
    </source>
</evidence>
<dbReference type="InterPro" id="IPR019734">
    <property type="entry name" value="TPR_rpt"/>
</dbReference>
<accession>A0A6L4WNZ8</accession>